<gene>
    <name evidence="3" type="ORF">RG540_CH38310</name>
</gene>
<dbReference type="Proteomes" id="UP000028181">
    <property type="component" value="Chromosome I"/>
</dbReference>
<dbReference type="EMBL" id="HG938353">
    <property type="protein sequence ID" value="CDN49987.1"/>
    <property type="molecule type" value="Genomic_DNA"/>
</dbReference>
<evidence type="ECO:0000313" key="3">
    <source>
        <dbReference type="EMBL" id="CDN49987.1"/>
    </source>
</evidence>
<dbReference type="eggNOG" id="COG1028">
    <property type="taxonomic scope" value="Bacteria"/>
</dbReference>
<comment type="similarity">
    <text evidence="1">Belongs to the short-chain dehydrogenases/reductases (SDR) family.</text>
</comment>
<dbReference type="SUPFAM" id="SSF51735">
    <property type="entry name" value="NAD(P)-binding Rossmann-fold domains"/>
    <property type="match status" value="1"/>
</dbReference>
<evidence type="ECO:0000313" key="4">
    <source>
        <dbReference type="Proteomes" id="UP000028181"/>
    </source>
</evidence>
<dbReference type="RefSeq" id="WP_038591108.1">
    <property type="nucleotide sequence ID" value="NZ_HG938353.1"/>
</dbReference>
<dbReference type="InterPro" id="IPR020904">
    <property type="entry name" value="Sc_DH/Rdtase_CS"/>
</dbReference>
<dbReference type="PATRIC" id="fig|1028800.3.peg.3890"/>
<organism evidence="3 4">
    <name type="scientific">Neorhizobium galegae bv. orientalis str. HAMBI 540</name>
    <dbReference type="NCBI Taxonomy" id="1028800"/>
    <lineage>
        <taxon>Bacteria</taxon>
        <taxon>Pseudomonadati</taxon>
        <taxon>Pseudomonadota</taxon>
        <taxon>Alphaproteobacteria</taxon>
        <taxon>Hyphomicrobiales</taxon>
        <taxon>Rhizobiaceae</taxon>
        <taxon>Rhizobium/Agrobacterium group</taxon>
        <taxon>Neorhizobium</taxon>
    </lineage>
</organism>
<dbReference type="PANTHER" id="PTHR42760:SF123">
    <property type="entry name" value="OXIDOREDUCTASE"/>
    <property type="match status" value="1"/>
</dbReference>
<dbReference type="InterPro" id="IPR057326">
    <property type="entry name" value="KR_dom"/>
</dbReference>
<dbReference type="Gene3D" id="3.40.50.720">
    <property type="entry name" value="NAD(P)-binding Rossmann-like Domain"/>
    <property type="match status" value="1"/>
</dbReference>
<dbReference type="InterPro" id="IPR002347">
    <property type="entry name" value="SDR_fam"/>
</dbReference>
<dbReference type="Pfam" id="PF13561">
    <property type="entry name" value="adh_short_C2"/>
    <property type="match status" value="1"/>
</dbReference>
<dbReference type="PRINTS" id="PR00081">
    <property type="entry name" value="GDHRDH"/>
</dbReference>
<dbReference type="OrthoDB" id="9779623at2"/>
<feature type="domain" description="Ketoreductase" evidence="2">
    <location>
        <begin position="2"/>
        <end position="181"/>
    </location>
</feature>
<dbReference type="KEGG" id="ngg:RG540_CH38310"/>
<dbReference type="FunFam" id="3.40.50.720:FF:000084">
    <property type="entry name" value="Short-chain dehydrogenase reductase"/>
    <property type="match status" value="1"/>
</dbReference>
<dbReference type="GeneID" id="24258937"/>
<dbReference type="PANTHER" id="PTHR42760">
    <property type="entry name" value="SHORT-CHAIN DEHYDROGENASES/REDUCTASES FAMILY MEMBER"/>
    <property type="match status" value="1"/>
</dbReference>
<accession>A0A068SUK3</accession>
<dbReference type="AlphaFoldDB" id="A0A068SUK3"/>
<dbReference type="PRINTS" id="PR00080">
    <property type="entry name" value="SDRFAMILY"/>
</dbReference>
<reference evidence="4" key="1">
    <citation type="journal article" date="2014" name="BMC Genomics">
        <title>Genome sequencing of two Neorhizobium galegae strains reveals a noeT gene responsible for the unusual acetylation of the nodulation factors.</title>
        <authorList>
            <person name="Osterman J."/>
            <person name="Marsh J."/>
            <person name="Laine P.K."/>
            <person name="Zeng Z."/>
            <person name="Alatalo E."/>
            <person name="Sullivan J.T."/>
            <person name="Young J.P."/>
            <person name="Thomas-Oates J."/>
            <person name="Paulin L."/>
            <person name="Lindstrom K."/>
        </authorList>
    </citation>
    <scope>NUCLEOTIDE SEQUENCE [LARGE SCALE GENOMIC DNA]</scope>
    <source>
        <strain evidence="4">HAMBI 540</strain>
    </source>
</reference>
<protein>
    <submittedName>
        <fullName evidence="3">Short-chain dehydrogenase/reductase SDR</fullName>
    </submittedName>
</protein>
<sequence length="249" mass="26268">MRSVVVTGAGSGIGLSTTELLIEAGWHVLAADRDAAALDRLMERLGNRAGLLTTVLLDITDEKAIADLADRCQALQSPLQALVNSAGIGSNVRFADTTTDQLRRIYEVNVVGAFALSQALAPIMRENGGGSIVHIASVSGIKGNLGRSAYGASKGALVTLTKIMAVELADDLIRVNAIAPGPIETPMVKENHTAVTREEWNRTVPMRRYGRPEEIATAIAFLVDERQSSYVTGQILAVDGGFTAAGLMA</sequence>
<evidence type="ECO:0000256" key="1">
    <source>
        <dbReference type="ARBA" id="ARBA00006484"/>
    </source>
</evidence>
<dbReference type="InterPro" id="IPR036291">
    <property type="entry name" value="NAD(P)-bd_dom_sf"/>
</dbReference>
<evidence type="ECO:0000259" key="2">
    <source>
        <dbReference type="SMART" id="SM00822"/>
    </source>
</evidence>
<dbReference type="HOGENOM" id="CLU_010194_1_2_5"/>
<dbReference type="GO" id="GO:0030497">
    <property type="term" value="P:fatty acid elongation"/>
    <property type="evidence" value="ECO:0007669"/>
    <property type="project" value="TreeGrafter"/>
</dbReference>
<proteinExistence type="inferred from homology"/>
<dbReference type="PROSITE" id="PS00061">
    <property type="entry name" value="ADH_SHORT"/>
    <property type="match status" value="1"/>
</dbReference>
<dbReference type="GO" id="GO:0016616">
    <property type="term" value="F:oxidoreductase activity, acting on the CH-OH group of donors, NAD or NADP as acceptor"/>
    <property type="evidence" value="ECO:0007669"/>
    <property type="project" value="TreeGrafter"/>
</dbReference>
<keyword evidence="4" id="KW-1185">Reference proteome</keyword>
<dbReference type="CDD" id="cd05233">
    <property type="entry name" value="SDR_c"/>
    <property type="match status" value="1"/>
</dbReference>
<name>A0A068SUK3_NEOGA</name>
<dbReference type="SMART" id="SM00822">
    <property type="entry name" value="PKS_KR"/>
    <property type="match status" value="1"/>
</dbReference>